<gene>
    <name evidence="1" type="ORF">E3T25_02315</name>
</gene>
<dbReference type="NCBIfam" id="NF046112">
    <property type="entry name" value="MSMEG_6209_Nter"/>
    <property type="match status" value="1"/>
</dbReference>
<sequence length="64" mass="7551">MNLNDELQAVEKVVDRLTKRFPNVPRSSVERAVREEHQNFSGRPIRDFVPVLVEHGVKERLRKQ</sequence>
<protein>
    <submittedName>
        <fullName evidence="1">Uncharacterized protein</fullName>
    </submittedName>
</protein>
<organism evidence="1 2">
    <name type="scientific">Cryobacterium sandaracinum</name>
    <dbReference type="NCBI Taxonomy" id="1259247"/>
    <lineage>
        <taxon>Bacteria</taxon>
        <taxon>Bacillati</taxon>
        <taxon>Actinomycetota</taxon>
        <taxon>Actinomycetes</taxon>
        <taxon>Micrococcales</taxon>
        <taxon>Microbacteriaceae</taxon>
        <taxon>Cryobacterium</taxon>
    </lineage>
</organism>
<proteinExistence type="predicted"/>
<reference evidence="1 2" key="1">
    <citation type="submission" date="2019-03" db="EMBL/GenBank/DDBJ databases">
        <title>Genomics of glacier-inhabiting Cryobacterium strains.</title>
        <authorList>
            <person name="Liu Q."/>
            <person name="Xin Y.-H."/>
        </authorList>
    </citation>
    <scope>NUCLEOTIDE SEQUENCE [LARGE SCALE GENOMIC DNA]</scope>
    <source>
        <strain evidence="1 2">TMT2-16</strain>
    </source>
</reference>
<keyword evidence="2" id="KW-1185">Reference proteome</keyword>
<accession>A0ABY2JM42</accession>
<evidence type="ECO:0000313" key="1">
    <source>
        <dbReference type="EMBL" id="TFD06388.1"/>
    </source>
</evidence>
<dbReference type="Gene3D" id="1.10.8.1060">
    <property type="entry name" value="Corynebacterium glutamicum thioredoxin-dependent arsenate reductase, N-terminal domain"/>
    <property type="match status" value="1"/>
</dbReference>
<comment type="caution">
    <text evidence="1">The sequence shown here is derived from an EMBL/GenBank/DDBJ whole genome shotgun (WGS) entry which is preliminary data.</text>
</comment>
<dbReference type="RefSeq" id="WP_134343049.1">
    <property type="nucleotide sequence ID" value="NZ_SOGO01000008.1"/>
</dbReference>
<dbReference type="EMBL" id="SOGO01000008">
    <property type="protein sequence ID" value="TFD06388.1"/>
    <property type="molecule type" value="Genomic_DNA"/>
</dbReference>
<name>A0ABY2JM42_9MICO</name>
<dbReference type="Proteomes" id="UP000297851">
    <property type="component" value="Unassembled WGS sequence"/>
</dbReference>
<evidence type="ECO:0000313" key="2">
    <source>
        <dbReference type="Proteomes" id="UP000297851"/>
    </source>
</evidence>